<keyword evidence="2" id="KW-0540">Nuclease</keyword>
<dbReference type="SUPFAM" id="SSF52980">
    <property type="entry name" value="Restriction endonuclease-like"/>
    <property type="match status" value="1"/>
</dbReference>
<dbReference type="InterPro" id="IPR002732">
    <property type="entry name" value="Hjc"/>
</dbReference>
<protein>
    <submittedName>
        <fullName evidence="2">Restriction_endonuclease_like domain containing protein</fullName>
    </submittedName>
</protein>
<gene>
    <name evidence="2" type="ORF">UFOVP1193_24</name>
</gene>
<dbReference type="Pfam" id="PF01870">
    <property type="entry name" value="Hjc"/>
    <property type="match status" value="1"/>
</dbReference>
<sequence>MAATPEKKVKNKVVEVLKAHGVYYFFPATYGMGRSGVPDIICCYQGRFLAIECKAGAGKTTALQDRELDLIKKAGGVQMVVNEKTVGEVAVLLNVMKKTELSCK</sequence>
<proteinExistence type="predicted"/>
<dbReference type="GO" id="GO:0003676">
    <property type="term" value="F:nucleic acid binding"/>
    <property type="evidence" value="ECO:0007669"/>
    <property type="project" value="InterPro"/>
</dbReference>
<name>A0A6J5QZU9_9CAUD</name>
<dbReference type="Gene3D" id="3.40.1350.10">
    <property type="match status" value="1"/>
</dbReference>
<accession>A0A6J5QZU9</accession>
<keyword evidence="2" id="KW-0378">Hydrolase</keyword>
<reference evidence="2" key="1">
    <citation type="submission" date="2020-05" db="EMBL/GenBank/DDBJ databases">
        <authorList>
            <person name="Chiriac C."/>
            <person name="Salcher M."/>
            <person name="Ghai R."/>
            <person name="Kavagutti S V."/>
        </authorList>
    </citation>
    <scope>NUCLEOTIDE SEQUENCE</scope>
</reference>
<dbReference type="GO" id="GO:0008821">
    <property type="term" value="F:crossover junction DNA endonuclease activity"/>
    <property type="evidence" value="ECO:0007669"/>
    <property type="project" value="UniProtKB-EC"/>
</dbReference>
<dbReference type="InterPro" id="IPR011335">
    <property type="entry name" value="Restrct_endonuc-II-like"/>
</dbReference>
<dbReference type="InterPro" id="IPR011856">
    <property type="entry name" value="tRNA_endonuc-like_dom_sf"/>
</dbReference>
<dbReference type="EMBL" id="LR797156">
    <property type="protein sequence ID" value="CAB4189943.1"/>
    <property type="molecule type" value="Genomic_DNA"/>
</dbReference>
<evidence type="ECO:0000256" key="1">
    <source>
        <dbReference type="ARBA" id="ARBA00029354"/>
    </source>
</evidence>
<keyword evidence="2" id="KW-0255">Endonuclease</keyword>
<comment type="catalytic activity">
    <reaction evidence="1">
        <text>Endonucleolytic cleavage at a junction such as a reciprocal single-stranded crossover between two homologous DNA duplexes (Holliday junction).</text>
        <dbReference type="EC" id="3.1.21.10"/>
    </reaction>
</comment>
<evidence type="ECO:0000313" key="2">
    <source>
        <dbReference type="EMBL" id="CAB4189943.1"/>
    </source>
</evidence>
<organism evidence="2">
    <name type="scientific">uncultured Caudovirales phage</name>
    <dbReference type="NCBI Taxonomy" id="2100421"/>
    <lineage>
        <taxon>Viruses</taxon>
        <taxon>Duplodnaviria</taxon>
        <taxon>Heunggongvirae</taxon>
        <taxon>Uroviricota</taxon>
        <taxon>Caudoviricetes</taxon>
        <taxon>Peduoviridae</taxon>
        <taxon>Maltschvirus</taxon>
        <taxon>Maltschvirus maltsch</taxon>
    </lineage>
</organism>